<gene>
    <name evidence="2" type="ORF">JFN93_03225</name>
</gene>
<reference evidence="2" key="1">
    <citation type="submission" date="2020-12" db="EMBL/GenBank/DDBJ databases">
        <title>Geomonas sp. Red875, isolated from river sediment.</title>
        <authorList>
            <person name="Xu Z."/>
            <person name="Zhang Z."/>
            <person name="Masuda Y."/>
            <person name="Itoh H."/>
            <person name="Senoo K."/>
        </authorList>
    </citation>
    <scope>NUCLEOTIDE SEQUENCE</scope>
    <source>
        <strain evidence="2">Red875</strain>
    </source>
</reference>
<feature type="domain" description="DUF4082" evidence="1">
    <location>
        <begin position="37"/>
        <end position="183"/>
    </location>
</feature>
<accession>A0A8J7JB35</accession>
<proteinExistence type="predicted"/>
<dbReference type="Pfam" id="PF13313">
    <property type="entry name" value="DUF4082"/>
    <property type="match status" value="2"/>
</dbReference>
<dbReference type="AlphaFoldDB" id="A0A8J7JB35"/>
<evidence type="ECO:0000313" key="2">
    <source>
        <dbReference type="EMBL" id="MBJ6723713.1"/>
    </source>
</evidence>
<protein>
    <submittedName>
        <fullName evidence="2">DUF4082 domain-containing protein</fullName>
    </submittedName>
</protein>
<organism evidence="2 3">
    <name type="scientific">Geomesophilobacter sediminis</name>
    <dbReference type="NCBI Taxonomy" id="2798584"/>
    <lineage>
        <taxon>Bacteria</taxon>
        <taxon>Pseudomonadati</taxon>
        <taxon>Thermodesulfobacteriota</taxon>
        <taxon>Desulfuromonadia</taxon>
        <taxon>Geobacterales</taxon>
        <taxon>Geobacteraceae</taxon>
        <taxon>Geomesophilobacter</taxon>
    </lineage>
</organism>
<dbReference type="RefSeq" id="WP_199382548.1">
    <property type="nucleotide sequence ID" value="NZ_JAEMHM010000002.1"/>
</dbReference>
<dbReference type="InterPro" id="IPR025141">
    <property type="entry name" value="DUF4082"/>
</dbReference>
<dbReference type="Proteomes" id="UP000636888">
    <property type="component" value="Unassembled WGS sequence"/>
</dbReference>
<dbReference type="NCBIfam" id="NF038032">
    <property type="entry name" value="CehA_McbA_metalo"/>
    <property type="match status" value="1"/>
</dbReference>
<dbReference type="EMBL" id="JAEMHM010000002">
    <property type="protein sequence ID" value="MBJ6723713.1"/>
    <property type="molecule type" value="Genomic_DNA"/>
</dbReference>
<sequence>MRRASLTTAVAVIIWAALIVVTKASEAATYSLWSASTVPTMTDSGPDSAVELGIKFKSDTAGTITAIRFYKAKNNTGTHVGNVWNASGTRLATATFSGETASGWQQVNLSTAVSIAANTYYVVSYHTNSGHYSDDIGYFSGKGVDAAPLHAPADGVSGYNGVYAYGSSSKFPNQGWQSSNYWVDLVFTPATADTTAPTVTAFSVPTTSSSLTVPISTFTATDNLAVTGYLVTESATAPSATATGWSAAAPASYTFSTAGTKTLYAWAKDAAGNVSTSRSASVTVTIADTTAPTITAFSVPSTATTLTVAVTTFTATDNVAVTGYLVTESATKPSATATGWSSAAPGSYTFTTTGSKTLYAWAKDAAGNVSASRSATVTVTADTTAPNVTAFTIPSTSTSLTVAITAFTATDNVAVTGYLVTESSTKPSATASGWSSSAPGSYAFTSAGSKTLYAWAKDAAGNVSTSRSDTVTITIASTVPEPSGWLAGDPHVHRSCGGSPESVSSLYLGMGAQNLAFISLLADMGNGEVQNPVTDLPLVNGQDDPVSTPGRTVHWDAEWHWDATYTQYPHQALGGHILALGLSDAYQIWQEYTYPIIAWAHQQGGIAGYAHLQNLDGSIPQTLNCCGPIEYPVEVALGTADFIEEDVVNINYPLPDRYPEAAIQAYYRLLNCGFRPGFAAGTDHPCDQPGADLGSLLTYVQTGQNTDYRSWINGIAQGRTVISRNGHNEFLDLKVNSTATPGDEIALPSAGTVPVTVTWSAITGLSGTIELVQNGVVVASKDASVAKGTAATLTASVDFTQSGWLAARRMSSAGHVLHTGAVFVIVGGAPIRVSADDANYYVQWMDNLLQKTSPGGAWAGYFVNDLAAAQARYQAAKAVFQQIAAEAGSGGGGSQQNQTIFTSQVPTLYENDDTYELGTRFFTDTPGQITQVRIYTNGIEGGTHTVRIWRRSDATVVAGPFTWDVTAGTAGWTSFTLPTRVSIAANTDYIVAVSNSSDHYYAEQTNGFAAAIVNGNLHTYVGSGLYATTSGAMPSASWQNTNYFRDIIFVPNN</sequence>
<comment type="caution">
    <text evidence="2">The sequence shown here is derived from an EMBL/GenBank/DDBJ whole genome shotgun (WGS) entry which is preliminary data.</text>
</comment>
<evidence type="ECO:0000259" key="1">
    <source>
        <dbReference type="Pfam" id="PF13313"/>
    </source>
</evidence>
<evidence type="ECO:0000313" key="3">
    <source>
        <dbReference type="Proteomes" id="UP000636888"/>
    </source>
</evidence>
<name>A0A8J7JB35_9BACT</name>
<keyword evidence="3" id="KW-1185">Reference proteome</keyword>
<feature type="domain" description="DUF4082" evidence="1">
    <location>
        <begin position="906"/>
        <end position="1044"/>
    </location>
</feature>